<sequence>MDVVKKLVAFIVTLAYLSSAIAEDICVQKGPCSCVFSNGTGIDLSAAVKPTFYQVQTYESRKNGTQFELQTYYFHPCFDVDPKVNSTKEGDTCGKPLSICRHVNTMDLINATTDTFKIDTGAYNYLGSTNFTKFTSDGRSIVYANGPSETIVLLVCAETESNLQVVSLKEPDQIVLQFYSPEACLRQVEEFGRSFGSTLCIIFFSCVIFYLVVGVLTRKFLMGATGLEVVPNLAFWTELPNLVRDGWLFAINGFKLPTRGPGPVTTPDPNGYDSI</sequence>
<evidence type="ECO:0000256" key="14">
    <source>
        <dbReference type="ARBA" id="ARBA00023128"/>
    </source>
</evidence>
<accession>A0ABQ7QA94</accession>
<evidence type="ECO:0000256" key="2">
    <source>
        <dbReference type="ARBA" id="ARBA00004358"/>
    </source>
</evidence>
<name>A0ABQ7QA94_PLUXY</name>
<keyword evidence="13" id="KW-0333">Golgi apparatus</keyword>
<dbReference type="InterPro" id="IPR044865">
    <property type="entry name" value="MRH_dom"/>
</dbReference>
<keyword evidence="9 19" id="KW-0732">Signal</keyword>
<evidence type="ECO:0000256" key="15">
    <source>
        <dbReference type="ARBA" id="ARBA00023136"/>
    </source>
</evidence>
<keyword evidence="8 18" id="KW-0812">Transmembrane</keyword>
<dbReference type="SUPFAM" id="SSF50911">
    <property type="entry name" value="Mannose 6-phosphate receptor domain"/>
    <property type="match status" value="1"/>
</dbReference>
<evidence type="ECO:0000256" key="19">
    <source>
        <dbReference type="SAM" id="SignalP"/>
    </source>
</evidence>
<dbReference type="PROSITE" id="PS51914">
    <property type="entry name" value="MRH"/>
    <property type="match status" value="1"/>
</dbReference>
<dbReference type="Gene3D" id="2.70.130.10">
    <property type="entry name" value="Mannose-6-phosphate receptor binding domain"/>
    <property type="match status" value="1"/>
</dbReference>
<evidence type="ECO:0000256" key="3">
    <source>
        <dbReference type="ARBA" id="ARBA00004394"/>
    </source>
</evidence>
<dbReference type="PANTHER" id="PTHR15071:SF0">
    <property type="entry name" value="MANNOSE 6-PHOSPHATE RECEPTOR-LIKE PROTEIN 1"/>
    <property type="match status" value="1"/>
</dbReference>
<proteinExistence type="inferred from homology"/>
<evidence type="ECO:0000256" key="9">
    <source>
        <dbReference type="ARBA" id="ARBA00022729"/>
    </source>
</evidence>
<evidence type="ECO:0000256" key="13">
    <source>
        <dbReference type="ARBA" id="ARBA00023034"/>
    </source>
</evidence>
<evidence type="ECO:0000256" key="5">
    <source>
        <dbReference type="ARBA" id="ARBA00005363"/>
    </source>
</evidence>
<evidence type="ECO:0000256" key="18">
    <source>
        <dbReference type="SAM" id="Phobius"/>
    </source>
</evidence>
<evidence type="ECO:0000259" key="20">
    <source>
        <dbReference type="PROSITE" id="PS51914"/>
    </source>
</evidence>
<comment type="subcellular location">
    <subcellularLocation>
        <location evidence="2">Cytoplasmic vesicle membrane</location>
        <topology evidence="2">Single-pass type I membrane protein</topology>
    </subcellularLocation>
    <subcellularLocation>
        <location evidence="3">Golgi apparatus membrane</location>
    </subcellularLocation>
    <subcellularLocation>
        <location evidence="1">Mitochondrion membrane</location>
        <topology evidence="1">Single-pass membrane protein</topology>
    </subcellularLocation>
    <subcellularLocation>
        <location evidence="4">Preautophagosomal structure membrane</location>
        <topology evidence="4">Single-pass type I membrane protein</topology>
    </subcellularLocation>
</comment>
<evidence type="ECO:0000256" key="4">
    <source>
        <dbReference type="ARBA" id="ARBA00004472"/>
    </source>
</evidence>
<evidence type="ECO:0000256" key="12">
    <source>
        <dbReference type="ARBA" id="ARBA00023006"/>
    </source>
</evidence>
<dbReference type="PANTHER" id="PTHR15071">
    <property type="entry name" value="MANNOSE-6-PHOSPHATE RECEPTOR FAMILY MEMBER"/>
    <property type="match status" value="1"/>
</dbReference>
<protein>
    <recommendedName>
        <fullName evidence="6">Autophagy-related protein 27</fullName>
    </recommendedName>
</protein>
<evidence type="ECO:0000256" key="16">
    <source>
        <dbReference type="ARBA" id="ARBA00023157"/>
    </source>
</evidence>
<evidence type="ECO:0000256" key="7">
    <source>
        <dbReference type="ARBA" id="ARBA00022448"/>
    </source>
</evidence>
<evidence type="ECO:0000256" key="1">
    <source>
        <dbReference type="ARBA" id="ARBA00004304"/>
    </source>
</evidence>
<feature type="transmembrane region" description="Helical" evidence="18">
    <location>
        <begin position="195"/>
        <end position="216"/>
    </location>
</feature>
<keyword evidence="16" id="KW-1015">Disulfide bond</keyword>
<keyword evidence="12" id="KW-0072">Autophagy</keyword>
<evidence type="ECO:0000256" key="11">
    <source>
        <dbReference type="ARBA" id="ARBA00022989"/>
    </source>
</evidence>
<feature type="signal peptide" evidence="19">
    <location>
        <begin position="1"/>
        <end position="22"/>
    </location>
</feature>
<dbReference type="Pfam" id="PF09451">
    <property type="entry name" value="ATG27"/>
    <property type="match status" value="1"/>
</dbReference>
<feature type="domain" description="MRH" evidence="20">
    <location>
        <begin position="30"/>
        <end position="186"/>
    </location>
</feature>
<dbReference type="EMBL" id="JAHIBW010000018">
    <property type="protein sequence ID" value="KAG7302151.1"/>
    <property type="molecule type" value="Genomic_DNA"/>
</dbReference>
<comment type="caution">
    <text evidence="21">The sequence shown here is derived from an EMBL/GenBank/DDBJ whole genome shotgun (WGS) entry which is preliminary data.</text>
</comment>
<keyword evidence="10" id="KW-0653">Protein transport</keyword>
<keyword evidence="22" id="KW-1185">Reference proteome</keyword>
<keyword evidence="14" id="KW-0496">Mitochondrion</keyword>
<evidence type="ECO:0000256" key="10">
    <source>
        <dbReference type="ARBA" id="ARBA00022927"/>
    </source>
</evidence>
<keyword evidence="17" id="KW-0968">Cytoplasmic vesicle</keyword>
<reference evidence="21 22" key="1">
    <citation type="submission" date="2021-06" db="EMBL/GenBank/DDBJ databases">
        <title>A haploid diamondback moth (Plutella xylostella L.) genome assembly resolves 31 chromosomes and identifies a diamide resistance mutation.</title>
        <authorList>
            <person name="Ward C.M."/>
            <person name="Perry K.D."/>
            <person name="Baker G."/>
            <person name="Powis K."/>
            <person name="Heckel D.G."/>
            <person name="Baxter S.W."/>
        </authorList>
    </citation>
    <scope>NUCLEOTIDE SEQUENCE [LARGE SCALE GENOMIC DNA]</scope>
    <source>
        <strain evidence="21 22">LV</strain>
        <tissue evidence="21">Single pupa</tissue>
    </source>
</reference>
<gene>
    <name evidence="21" type="ORF">JYU34_013623</name>
</gene>
<keyword evidence="7" id="KW-0813">Transport</keyword>
<keyword evidence="11 18" id="KW-1133">Transmembrane helix</keyword>
<evidence type="ECO:0000313" key="21">
    <source>
        <dbReference type="EMBL" id="KAG7302151.1"/>
    </source>
</evidence>
<keyword evidence="15 18" id="KW-0472">Membrane</keyword>
<feature type="chain" id="PRO_5046025031" description="Autophagy-related protein 27" evidence="19">
    <location>
        <begin position="23"/>
        <end position="275"/>
    </location>
</feature>
<dbReference type="Proteomes" id="UP000823941">
    <property type="component" value="Chromosome 18"/>
</dbReference>
<dbReference type="InterPro" id="IPR018939">
    <property type="entry name" value="Autophagy-rel_prot_27"/>
</dbReference>
<evidence type="ECO:0000256" key="17">
    <source>
        <dbReference type="ARBA" id="ARBA00023329"/>
    </source>
</evidence>
<dbReference type="InterPro" id="IPR009011">
    <property type="entry name" value="Man6P_isomerase_rcpt-bd_dom_sf"/>
</dbReference>
<evidence type="ECO:0000313" key="22">
    <source>
        <dbReference type="Proteomes" id="UP000823941"/>
    </source>
</evidence>
<organism evidence="21 22">
    <name type="scientific">Plutella xylostella</name>
    <name type="common">Diamondback moth</name>
    <name type="synonym">Plutella maculipennis</name>
    <dbReference type="NCBI Taxonomy" id="51655"/>
    <lineage>
        <taxon>Eukaryota</taxon>
        <taxon>Metazoa</taxon>
        <taxon>Ecdysozoa</taxon>
        <taxon>Arthropoda</taxon>
        <taxon>Hexapoda</taxon>
        <taxon>Insecta</taxon>
        <taxon>Pterygota</taxon>
        <taxon>Neoptera</taxon>
        <taxon>Endopterygota</taxon>
        <taxon>Lepidoptera</taxon>
        <taxon>Glossata</taxon>
        <taxon>Ditrysia</taxon>
        <taxon>Yponomeutoidea</taxon>
        <taxon>Plutellidae</taxon>
        <taxon>Plutella</taxon>
    </lineage>
</organism>
<comment type="similarity">
    <text evidence="5">Belongs to the ATG27 family.</text>
</comment>
<evidence type="ECO:0000256" key="6">
    <source>
        <dbReference type="ARBA" id="ARBA00013776"/>
    </source>
</evidence>
<evidence type="ECO:0000256" key="8">
    <source>
        <dbReference type="ARBA" id="ARBA00022692"/>
    </source>
</evidence>